<evidence type="ECO:0000313" key="1">
    <source>
        <dbReference type="EMBL" id="SFS32613.1"/>
    </source>
</evidence>
<evidence type="ECO:0008006" key="3">
    <source>
        <dbReference type="Google" id="ProtNLM"/>
    </source>
</evidence>
<reference evidence="2" key="1">
    <citation type="submission" date="2016-10" db="EMBL/GenBank/DDBJ databases">
        <authorList>
            <person name="Varghese N."/>
            <person name="Submissions S."/>
        </authorList>
    </citation>
    <scope>NUCLEOTIDE SEQUENCE [LARGE SCALE GENOMIC DNA]</scope>
    <source>
        <strain evidence="2">CGMCC 1.10683</strain>
    </source>
</reference>
<dbReference type="Gene3D" id="3.30.470.20">
    <property type="entry name" value="ATP-grasp fold, B domain"/>
    <property type="match status" value="1"/>
</dbReference>
<dbReference type="EMBL" id="FOZV01000001">
    <property type="protein sequence ID" value="SFS32613.1"/>
    <property type="molecule type" value="Genomic_DNA"/>
</dbReference>
<organism evidence="1 2">
    <name type="scientific">Brevundimonas viscosa</name>
    <dbReference type="NCBI Taxonomy" id="871741"/>
    <lineage>
        <taxon>Bacteria</taxon>
        <taxon>Pseudomonadati</taxon>
        <taxon>Pseudomonadota</taxon>
        <taxon>Alphaproteobacteria</taxon>
        <taxon>Caulobacterales</taxon>
        <taxon>Caulobacteraceae</taxon>
        <taxon>Brevundimonas</taxon>
    </lineage>
</organism>
<protein>
    <recommendedName>
        <fullName evidence="3">Transporter</fullName>
    </recommendedName>
</protein>
<dbReference type="AlphaFoldDB" id="A0A1I6NXD5"/>
<dbReference type="Proteomes" id="UP000198788">
    <property type="component" value="Unassembled WGS sequence"/>
</dbReference>
<dbReference type="InterPro" id="IPR053191">
    <property type="entry name" value="DcsG_Biosynth_Enzyme"/>
</dbReference>
<proteinExistence type="predicted"/>
<evidence type="ECO:0000313" key="2">
    <source>
        <dbReference type="Proteomes" id="UP000198788"/>
    </source>
</evidence>
<dbReference type="PANTHER" id="PTHR39217:SF1">
    <property type="entry name" value="GLUTATHIONE SYNTHETASE"/>
    <property type="match status" value="1"/>
</dbReference>
<gene>
    <name evidence="1" type="ORF">SAMN05192570_0625</name>
</gene>
<keyword evidence="2" id="KW-1185">Reference proteome</keyword>
<name>A0A1I6NXD5_9CAUL</name>
<accession>A0A1I6NXD5</accession>
<dbReference type="PANTHER" id="PTHR39217">
    <property type="match status" value="1"/>
</dbReference>
<dbReference type="SUPFAM" id="SSF56059">
    <property type="entry name" value="Glutathione synthetase ATP-binding domain-like"/>
    <property type="match status" value="1"/>
</dbReference>
<dbReference type="STRING" id="871741.SAMN05192570_0625"/>
<sequence length="302" mass="32596">MSLYGRAVQPERPVTEIAVLTPDPADPSFAGQWPGVLERLSEALATAGLAARPNPWTAHVEDASGLRGFPLVLPLIAWGYHRDHDRWLQACATWQAAGVRMLNPPSVLAWNSDKSYLGRLAEKGVAVPETIWVEAVAQADVDAAFDRLGAETLIVKPRVSGGAWKTLRLSRGDRLADAPDEPAMVQPYLPSIESEGETSLLFFGGALSHVVNKRPAAGEFRIQTQFGGRYVALAEPPPGALELARATLAAIDEDLLYARIDMAQGPDGEWLLMEAELIEPDFYLGSAPQGGARFAQAVKARL</sequence>